<dbReference type="Gene3D" id="1.10.287.1700">
    <property type="match status" value="1"/>
</dbReference>
<comment type="caution">
    <text evidence="2">The sequence shown here is derived from an EMBL/GenBank/DDBJ whole genome shotgun (WGS) entry which is preliminary data.</text>
</comment>
<dbReference type="EMBL" id="JBBUTG010000002">
    <property type="protein sequence ID" value="MEK8029968.1"/>
    <property type="molecule type" value="Genomic_DNA"/>
</dbReference>
<name>A0ABU9BN61_9BURK</name>
<evidence type="ECO:0000313" key="3">
    <source>
        <dbReference type="Proteomes" id="UP001371218"/>
    </source>
</evidence>
<dbReference type="InterPro" id="IPR053716">
    <property type="entry name" value="Flag_assembly_chemotaxis_eff"/>
</dbReference>
<dbReference type="Proteomes" id="UP001371218">
    <property type="component" value="Unassembled WGS sequence"/>
</dbReference>
<proteinExistence type="predicted"/>
<reference evidence="2 3" key="1">
    <citation type="submission" date="2024-04" db="EMBL/GenBank/DDBJ databases">
        <title>Novel species of the genus Ideonella isolated from streams.</title>
        <authorList>
            <person name="Lu H."/>
        </authorList>
    </citation>
    <scope>NUCLEOTIDE SEQUENCE [LARGE SCALE GENOMIC DNA]</scope>
    <source>
        <strain evidence="2 3">DXS29W</strain>
    </source>
</reference>
<protein>
    <recommendedName>
        <fullName evidence="4">Type III secretion protein</fullName>
    </recommendedName>
</protein>
<gene>
    <name evidence="2" type="ORF">AACH06_03960</name>
</gene>
<evidence type="ECO:0000256" key="1">
    <source>
        <dbReference type="SAM" id="Coils"/>
    </source>
</evidence>
<sequence length="156" mass="18458">MTALRISRREPIEVPEPRRPDTTMARVASIRTSRLQRLEADLVAARQAWRRERDAVRQAITQARQARQDAIGFWREAMQAFTDLCITSADLQRAKAVHHRLRLVEQDCRLQVRRQHQQCQAAREQRHRLEAEVLAQRKQVEKLALWRELSQEPPRE</sequence>
<evidence type="ECO:0008006" key="4">
    <source>
        <dbReference type="Google" id="ProtNLM"/>
    </source>
</evidence>
<feature type="coiled-coil region" evidence="1">
    <location>
        <begin position="112"/>
        <end position="139"/>
    </location>
</feature>
<keyword evidence="1" id="KW-0175">Coiled coil</keyword>
<organism evidence="2 3">
    <name type="scientific">Ideonella lacteola</name>
    <dbReference type="NCBI Taxonomy" id="2984193"/>
    <lineage>
        <taxon>Bacteria</taxon>
        <taxon>Pseudomonadati</taxon>
        <taxon>Pseudomonadota</taxon>
        <taxon>Betaproteobacteria</taxon>
        <taxon>Burkholderiales</taxon>
        <taxon>Sphaerotilaceae</taxon>
        <taxon>Ideonella</taxon>
    </lineage>
</organism>
<keyword evidence="3" id="KW-1185">Reference proteome</keyword>
<accession>A0ABU9BN61</accession>
<evidence type="ECO:0000313" key="2">
    <source>
        <dbReference type="EMBL" id="MEK8029968.1"/>
    </source>
</evidence>
<dbReference type="RefSeq" id="WP_341424331.1">
    <property type="nucleotide sequence ID" value="NZ_JBBUTG010000002.1"/>
</dbReference>